<keyword evidence="3" id="KW-1185">Reference proteome</keyword>
<dbReference type="Pfam" id="PF15474">
    <property type="entry name" value="MU117"/>
    <property type="match status" value="1"/>
</dbReference>
<keyword evidence="1" id="KW-0732">Signal</keyword>
<feature type="signal peptide" evidence="1">
    <location>
        <begin position="1"/>
        <end position="19"/>
    </location>
</feature>
<dbReference type="InterPro" id="IPR029167">
    <property type="entry name" value="Mug117"/>
</dbReference>
<dbReference type="EMBL" id="JAGPXD010000004">
    <property type="protein sequence ID" value="KAH7359403.1"/>
    <property type="molecule type" value="Genomic_DNA"/>
</dbReference>
<evidence type="ECO:0000313" key="3">
    <source>
        <dbReference type="Proteomes" id="UP000813385"/>
    </source>
</evidence>
<feature type="chain" id="PRO_5035439569" evidence="1">
    <location>
        <begin position="20"/>
        <end position="154"/>
    </location>
</feature>
<name>A0A8K0X248_9PEZI</name>
<evidence type="ECO:0000256" key="1">
    <source>
        <dbReference type="SAM" id="SignalP"/>
    </source>
</evidence>
<accession>A0A8K0X248</accession>
<comment type="caution">
    <text evidence="2">The sequence shown here is derived from an EMBL/GenBank/DDBJ whole genome shotgun (WGS) entry which is preliminary data.</text>
</comment>
<sequence length="154" mass="16651">MRFSLIALATLAATVTGSAIPADHTHEHAHEDISPVPRSVLDKRDSYDCKGSSMCATLNVAACNNAVNFRLIRNNDVNYGAPGSGRRFTGACEQIAEGYGCGVFIQGKSHCARSGNEMWWDYQHIRSNGCRVCGTKHWGDGCMTTINYVSGCST</sequence>
<protein>
    <submittedName>
        <fullName evidence="2">Uncharacterized protein</fullName>
    </submittedName>
</protein>
<organism evidence="2 3">
    <name type="scientific">Plectosphaerella cucumerina</name>
    <dbReference type="NCBI Taxonomy" id="40658"/>
    <lineage>
        <taxon>Eukaryota</taxon>
        <taxon>Fungi</taxon>
        <taxon>Dikarya</taxon>
        <taxon>Ascomycota</taxon>
        <taxon>Pezizomycotina</taxon>
        <taxon>Sordariomycetes</taxon>
        <taxon>Hypocreomycetidae</taxon>
        <taxon>Glomerellales</taxon>
        <taxon>Plectosphaerellaceae</taxon>
        <taxon>Plectosphaerella</taxon>
    </lineage>
</organism>
<evidence type="ECO:0000313" key="2">
    <source>
        <dbReference type="EMBL" id="KAH7359403.1"/>
    </source>
</evidence>
<dbReference type="OrthoDB" id="1896086at2759"/>
<dbReference type="PROSITE" id="PS50270">
    <property type="entry name" value="NGF_2"/>
    <property type="match status" value="1"/>
</dbReference>
<proteinExistence type="predicted"/>
<reference evidence="2" key="1">
    <citation type="journal article" date="2021" name="Nat. Commun.">
        <title>Genetic determinants of endophytism in the Arabidopsis root mycobiome.</title>
        <authorList>
            <person name="Mesny F."/>
            <person name="Miyauchi S."/>
            <person name="Thiergart T."/>
            <person name="Pickel B."/>
            <person name="Atanasova L."/>
            <person name="Karlsson M."/>
            <person name="Huettel B."/>
            <person name="Barry K.W."/>
            <person name="Haridas S."/>
            <person name="Chen C."/>
            <person name="Bauer D."/>
            <person name="Andreopoulos W."/>
            <person name="Pangilinan J."/>
            <person name="LaButti K."/>
            <person name="Riley R."/>
            <person name="Lipzen A."/>
            <person name="Clum A."/>
            <person name="Drula E."/>
            <person name="Henrissat B."/>
            <person name="Kohler A."/>
            <person name="Grigoriev I.V."/>
            <person name="Martin F.M."/>
            <person name="Hacquard S."/>
        </authorList>
    </citation>
    <scope>NUCLEOTIDE SEQUENCE</scope>
    <source>
        <strain evidence="2">MPI-CAGE-AT-0016</strain>
    </source>
</reference>
<gene>
    <name evidence="2" type="ORF">B0T11DRAFT_300288</name>
</gene>
<dbReference type="AlphaFoldDB" id="A0A8K0X248"/>
<dbReference type="Proteomes" id="UP000813385">
    <property type="component" value="Unassembled WGS sequence"/>
</dbReference>